<feature type="transmembrane region" description="Helical" evidence="13">
    <location>
        <begin position="54"/>
        <end position="77"/>
    </location>
</feature>
<comment type="subcellular location">
    <subcellularLocation>
        <location evidence="1">Endoplasmic reticulum membrane</location>
        <topology evidence="1">Multi-pass membrane protein</topology>
    </subcellularLocation>
</comment>
<feature type="region of interest" description="Disordered" evidence="12">
    <location>
        <begin position="580"/>
        <end position="608"/>
    </location>
</feature>
<feature type="transmembrane region" description="Helical" evidence="13">
    <location>
        <begin position="238"/>
        <end position="259"/>
    </location>
</feature>
<evidence type="ECO:0000256" key="8">
    <source>
        <dbReference type="ARBA" id="ARBA00022824"/>
    </source>
</evidence>
<keyword evidence="8" id="KW-0256">Endoplasmic reticulum</keyword>
<dbReference type="PANTHER" id="PTHR12646:SF0">
    <property type="entry name" value="DOL-P-MAN:MAN(5)GLCNAC(2)-PP-DOL ALPHA-1,3-MANNOSYLTRANSFERASE"/>
    <property type="match status" value="1"/>
</dbReference>
<feature type="transmembrane region" description="Helical" evidence="13">
    <location>
        <begin position="429"/>
        <end position="447"/>
    </location>
</feature>
<feature type="transmembrane region" description="Helical" evidence="13">
    <location>
        <begin position="404"/>
        <end position="423"/>
    </location>
</feature>
<evidence type="ECO:0000256" key="5">
    <source>
        <dbReference type="ARBA" id="ARBA00022676"/>
    </source>
</evidence>
<evidence type="ECO:0000256" key="12">
    <source>
        <dbReference type="SAM" id="MobiDB-lite"/>
    </source>
</evidence>
<gene>
    <name evidence="14" type="ORF">FNV43_RR23517</name>
</gene>
<dbReference type="AlphaFoldDB" id="A0A8K0DZ29"/>
<dbReference type="Proteomes" id="UP000796880">
    <property type="component" value="Unassembled WGS sequence"/>
</dbReference>
<comment type="pathway">
    <text evidence="2">Protein modification; protein glycosylation.</text>
</comment>
<dbReference type="GO" id="GO:0052925">
    <property type="term" value="F:dol-P-Man:Man(5)GlcNAc(2)-PP-Dol alpha-1,3-mannosyltransferase activity"/>
    <property type="evidence" value="ECO:0007669"/>
    <property type="project" value="UniProtKB-EC"/>
</dbReference>
<dbReference type="InterPro" id="IPR009643">
    <property type="entry name" value="HS1-bd"/>
</dbReference>
<keyword evidence="15" id="KW-1185">Reference proteome</keyword>
<feature type="transmembrane region" description="Helical" evidence="13">
    <location>
        <begin position="109"/>
        <end position="125"/>
    </location>
</feature>
<dbReference type="EMBL" id="VOIH02000010">
    <property type="protein sequence ID" value="KAF3436425.1"/>
    <property type="molecule type" value="Genomic_DNA"/>
</dbReference>
<evidence type="ECO:0000256" key="6">
    <source>
        <dbReference type="ARBA" id="ARBA00022679"/>
    </source>
</evidence>
<dbReference type="EC" id="2.4.1.258" evidence="4"/>
<feature type="transmembrane region" description="Helical" evidence="13">
    <location>
        <begin position="205"/>
        <end position="231"/>
    </location>
</feature>
<keyword evidence="10 13" id="KW-0472">Membrane</keyword>
<accession>A0A8K0DZ29</accession>
<dbReference type="OrthoDB" id="20028at2759"/>
<dbReference type="Pfam" id="PF06825">
    <property type="entry name" value="HSBP1"/>
    <property type="match status" value="1"/>
</dbReference>
<sequence length="608" mass="68714">MGFNQLQLVQSNDPRSKLIGVTGAIDDSTMAGKSAMRRKKSEGLNPKFFENPKLAFPFFLLVADALLVFLIITYVPYTKIDWDAYMSQVNGFLAGERDYRNLKGDTGPLVYPAGFLYVYTAIQYVTGGEVYPAQILFGILYFINMGIILFIYVKTEVLPWWALALLCLSKRMHSIFVLRLFNDCLAMMLLHAALASIIYQRWHLGLIIFSGAVSVKMNVLLYAPSLLLLMLKAMDISGVISALASAALVQILLGLPFIISHPLAYVSRAFNLGRIFIHFWSVNFKFVPEPIFISKAFAVLLLIAHLVLLTAFAHLRWCKHEGGILKFVHTIFVSVKLKFSHASSTSSKNSHDSQTSLKILKKEYIVTTMFVGNFIGIICARSLHYQFYSWYFYSLPYLLWRTHFPTLLRLILFMGVEFCWNVYPSNSYSSALLVSLHLVILYGLWSAPAEYPYNDKMLWEVEPSLVRVLFTCQAHFSYKVEFKFCSGDVIVLTYLLNMDGHDAEDPKQSTADMSAFVQDLLQQMQCRFQAMSDSIVTKNILYSCTVVLLSLLQDYSEKSTFLGTCVRINELEQSINDLKAEMGMEGSPSPMAPSKPSPDEVKKDEGSA</sequence>
<evidence type="ECO:0000256" key="11">
    <source>
        <dbReference type="ARBA" id="ARBA00049506"/>
    </source>
</evidence>
<feature type="transmembrane region" description="Helical" evidence="13">
    <location>
        <begin position="174"/>
        <end position="199"/>
    </location>
</feature>
<dbReference type="Pfam" id="PF05208">
    <property type="entry name" value="ALG3"/>
    <property type="match status" value="1"/>
</dbReference>
<feature type="transmembrane region" description="Helical" evidence="13">
    <location>
        <begin position="296"/>
        <end position="317"/>
    </location>
</feature>
<evidence type="ECO:0000313" key="14">
    <source>
        <dbReference type="EMBL" id="KAF3436425.1"/>
    </source>
</evidence>
<keyword evidence="5" id="KW-0328">Glycosyltransferase</keyword>
<dbReference type="InterPro" id="IPR007873">
    <property type="entry name" value="Glycosyltransferase_ALG3"/>
</dbReference>
<comment type="similarity">
    <text evidence="3">Belongs to the HSBP1 family.</text>
</comment>
<dbReference type="Gene3D" id="1.20.5.430">
    <property type="match status" value="1"/>
</dbReference>
<proteinExistence type="inferred from homology"/>
<comment type="caution">
    <text evidence="14">The sequence shown here is derived from an EMBL/GenBank/DDBJ whole genome shotgun (WGS) entry which is preliminary data.</text>
</comment>
<feature type="transmembrane region" description="Helical" evidence="13">
    <location>
        <begin position="364"/>
        <end position="383"/>
    </location>
</feature>
<name>A0A8K0DZ29_9ROSA</name>
<feature type="transmembrane region" description="Helical" evidence="13">
    <location>
        <begin position="131"/>
        <end position="153"/>
    </location>
</feature>
<evidence type="ECO:0000256" key="7">
    <source>
        <dbReference type="ARBA" id="ARBA00022692"/>
    </source>
</evidence>
<evidence type="ECO:0000256" key="10">
    <source>
        <dbReference type="ARBA" id="ARBA00023136"/>
    </source>
</evidence>
<dbReference type="GO" id="GO:0003714">
    <property type="term" value="F:transcription corepressor activity"/>
    <property type="evidence" value="ECO:0007669"/>
    <property type="project" value="InterPro"/>
</dbReference>
<evidence type="ECO:0000256" key="1">
    <source>
        <dbReference type="ARBA" id="ARBA00004477"/>
    </source>
</evidence>
<keyword evidence="6" id="KW-0808">Transferase</keyword>
<evidence type="ECO:0000256" key="9">
    <source>
        <dbReference type="ARBA" id="ARBA00022989"/>
    </source>
</evidence>
<keyword evidence="9 13" id="KW-1133">Transmembrane helix</keyword>
<evidence type="ECO:0000256" key="13">
    <source>
        <dbReference type="SAM" id="Phobius"/>
    </source>
</evidence>
<dbReference type="GO" id="GO:0005789">
    <property type="term" value="C:endoplasmic reticulum membrane"/>
    <property type="evidence" value="ECO:0007669"/>
    <property type="project" value="UniProtKB-SubCell"/>
</dbReference>
<evidence type="ECO:0000256" key="2">
    <source>
        <dbReference type="ARBA" id="ARBA00004922"/>
    </source>
</evidence>
<evidence type="ECO:0000256" key="4">
    <source>
        <dbReference type="ARBA" id="ARBA00011964"/>
    </source>
</evidence>
<feature type="compositionally biased region" description="Basic and acidic residues" evidence="12">
    <location>
        <begin position="597"/>
        <end position="608"/>
    </location>
</feature>
<evidence type="ECO:0000256" key="3">
    <source>
        <dbReference type="ARBA" id="ARBA00006349"/>
    </source>
</evidence>
<comment type="catalytic activity">
    <reaction evidence="11">
        <text>an alpha-D-Man-(1-&gt;2)-alpha-D-Man-(1-&gt;2)-alpha-D-Man-(1-&gt;3)-[alpha-D-Man-(1-&gt;6)]-beta-D-Man-(1-&gt;4)-beta-D-GlcNAc-(1-&gt;4)-alpha-D-GlcNAc-diphospho-di-trans,poly-cis-dolichol + a di-trans,poly-cis-dolichyl beta-D-mannosyl phosphate = an alpha-D-Man-(1-&gt;2)-alpha-D-Man-(1-&gt;2)-alpha-D-Man-(1-&gt;3)-[alpha-D-Man-(1-&gt;3)-alpha-D-Man-(1-&gt;6)]-beta-D-Man-(1-&gt;4)-beta-D-GlcNAc-(1-&gt;4)-alpha-D-GlcNAc-diphospho-di-trans,poly-cis-dolichol + a di-trans,poly-cis-dolichyl phosphate + H(+)</text>
        <dbReference type="Rhea" id="RHEA:29527"/>
        <dbReference type="Rhea" id="RHEA-COMP:19498"/>
        <dbReference type="Rhea" id="RHEA-COMP:19501"/>
        <dbReference type="Rhea" id="RHEA-COMP:19516"/>
        <dbReference type="Rhea" id="RHEA-COMP:19517"/>
        <dbReference type="ChEBI" id="CHEBI:15378"/>
        <dbReference type="ChEBI" id="CHEBI:57683"/>
        <dbReference type="ChEBI" id="CHEBI:58211"/>
        <dbReference type="ChEBI" id="CHEBI:132515"/>
        <dbReference type="ChEBI" id="CHEBI:132516"/>
        <dbReference type="EC" id="2.4.1.258"/>
    </reaction>
    <physiologicalReaction direction="left-to-right" evidence="11">
        <dbReference type="Rhea" id="RHEA:29528"/>
    </physiologicalReaction>
</comment>
<evidence type="ECO:0000313" key="15">
    <source>
        <dbReference type="Proteomes" id="UP000796880"/>
    </source>
</evidence>
<dbReference type="PANTHER" id="PTHR12646">
    <property type="entry name" value="NOT56 - RELATED"/>
    <property type="match status" value="1"/>
</dbReference>
<organism evidence="14 15">
    <name type="scientific">Rhamnella rubrinervis</name>
    <dbReference type="NCBI Taxonomy" id="2594499"/>
    <lineage>
        <taxon>Eukaryota</taxon>
        <taxon>Viridiplantae</taxon>
        <taxon>Streptophyta</taxon>
        <taxon>Embryophyta</taxon>
        <taxon>Tracheophyta</taxon>
        <taxon>Spermatophyta</taxon>
        <taxon>Magnoliopsida</taxon>
        <taxon>eudicotyledons</taxon>
        <taxon>Gunneridae</taxon>
        <taxon>Pentapetalae</taxon>
        <taxon>rosids</taxon>
        <taxon>fabids</taxon>
        <taxon>Rosales</taxon>
        <taxon>Rhamnaceae</taxon>
        <taxon>rhamnoid group</taxon>
        <taxon>Rhamneae</taxon>
        <taxon>Rhamnella</taxon>
    </lineage>
</organism>
<protein>
    <recommendedName>
        <fullName evidence="4">dolichyl-P-Man:Man5GlcNAc2-PP-dolichol alpha-1,3-mannosyltransferase</fullName>
        <ecNumber evidence="4">2.4.1.258</ecNumber>
    </recommendedName>
</protein>
<keyword evidence="7 13" id="KW-0812">Transmembrane</keyword>
<reference evidence="14" key="1">
    <citation type="submission" date="2020-03" db="EMBL/GenBank/DDBJ databases">
        <title>A high-quality chromosome-level genome assembly of a woody plant with both climbing and erect habits, Rhamnella rubrinervis.</title>
        <authorList>
            <person name="Lu Z."/>
            <person name="Yang Y."/>
            <person name="Zhu X."/>
            <person name="Sun Y."/>
        </authorList>
    </citation>
    <scope>NUCLEOTIDE SEQUENCE</scope>
    <source>
        <strain evidence="14">BYM</strain>
        <tissue evidence="14">Leaf</tissue>
    </source>
</reference>